<dbReference type="PANTHER" id="PTHR33451:SF3">
    <property type="entry name" value="MALATE-2H(+)_NA(+)-LACTATE ANTIPORTER"/>
    <property type="match status" value="1"/>
</dbReference>
<evidence type="ECO:0000259" key="10">
    <source>
        <dbReference type="Pfam" id="PF03553"/>
    </source>
</evidence>
<keyword evidence="3" id="KW-0050">Antiport</keyword>
<feature type="transmembrane region" description="Helical" evidence="9">
    <location>
        <begin position="33"/>
        <end position="50"/>
    </location>
</feature>
<evidence type="ECO:0000256" key="9">
    <source>
        <dbReference type="SAM" id="Phobius"/>
    </source>
</evidence>
<feature type="transmembrane region" description="Helical" evidence="9">
    <location>
        <begin position="258"/>
        <end position="275"/>
    </location>
</feature>
<feature type="transmembrane region" description="Helical" evidence="9">
    <location>
        <begin position="135"/>
        <end position="163"/>
    </location>
</feature>
<feature type="domain" description="Na+/H+ antiporter NhaC-like C-terminal" evidence="10">
    <location>
        <begin position="160"/>
        <end position="452"/>
    </location>
</feature>
<evidence type="ECO:0000313" key="12">
    <source>
        <dbReference type="Proteomes" id="UP000243333"/>
    </source>
</evidence>
<dbReference type="InterPro" id="IPR018461">
    <property type="entry name" value="Na/H_Antiport_NhaC-like_C"/>
</dbReference>
<feature type="transmembrane region" description="Helical" evidence="9">
    <location>
        <begin position="308"/>
        <end position="329"/>
    </location>
</feature>
<dbReference type="EMBL" id="FNBU01000010">
    <property type="protein sequence ID" value="SDF42795.1"/>
    <property type="molecule type" value="Genomic_DNA"/>
</dbReference>
<evidence type="ECO:0000256" key="3">
    <source>
        <dbReference type="ARBA" id="ARBA00022449"/>
    </source>
</evidence>
<feature type="transmembrane region" description="Helical" evidence="9">
    <location>
        <begin position="9"/>
        <end position="27"/>
    </location>
</feature>
<name>A0A1G7L010_9FIRM</name>
<evidence type="ECO:0000256" key="6">
    <source>
        <dbReference type="ARBA" id="ARBA00022989"/>
    </source>
</evidence>
<feature type="transmembrane region" description="Helical" evidence="9">
    <location>
        <begin position="192"/>
        <end position="212"/>
    </location>
</feature>
<comment type="similarity">
    <text evidence="8">Belongs to the NhaC Na(+)/H(+) (TC 2.A.35) antiporter family.</text>
</comment>
<evidence type="ECO:0000256" key="7">
    <source>
        <dbReference type="ARBA" id="ARBA00023136"/>
    </source>
</evidence>
<protein>
    <submittedName>
        <fullName evidence="11">Transporter, NhaC family</fullName>
    </submittedName>
</protein>
<evidence type="ECO:0000256" key="8">
    <source>
        <dbReference type="ARBA" id="ARBA00038435"/>
    </source>
</evidence>
<keyword evidence="4" id="KW-1003">Cell membrane</keyword>
<evidence type="ECO:0000256" key="1">
    <source>
        <dbReference type="ARBA" id="ARBA00004651"/>
    </source>
</evidence>
<feature type="transmembrane region" description="Helical" evidence="9">
    <location>
        <begin position="434"/>
        <end position="455"/>
    </location>
</feature>
<reference evidence="12" key="1">
    <citation type="submission" date="2016-10" db="EMBL/GenBank/DDBJ databases">
        <authorList>
            <person name="Varghese N."/>
            <person name="Submissions S."/>
        </authorList>
    </citation>
    <scope>NUCLEOTIDE SEQUENCE [LARGE SCALE GENOMIC DNA]</scope>
    <source>
        <strain evidence="12">DSM 23256</strain>
    </source>
</reference>
<dbReference type="GO" id="GO:0015297">
    <property type="term" value="F:antiporter activity"/>
    <property type="evidence" value="ECO:0007669"/>
    <property type="project" value="UniProtKB-KW"/>
</dbReference>
<dbReference type="GO" id="GO:0005886">
    <property type="term" value="C:plasma membrane"/>
    <property type="evidence" value="ECO:0007669"/>
    <property type="project" value="UniProtKB-SubCell"/>
</dbReference>
<dbReference type="PANTHER" id="PTHR33451">
    <property type="entry name" value="MALATE-2H(+)/NA(+)-LACTATE ANTIPORTER"/>
    <property type="match status" value="1"/>
</dbReference>
<dbReference type="InterPro" id="IPR052180">
    <property type="entry name" value="NhaC_Na-H+_Antiporter"/>
</dbReference>
<dbReference type="NCBIfam" id="TIGR00931">
    <property type="entry name" value="antiport_nhaC"/>
    <property type="match status" value="1"/>
</dbReference>
<evidence type="ECO:0000313" key="11">
    <source>
        <dbReference type="EMBL" id="SDF42795.1"/>
    </source>
</evidence>
<accession>A0A1G7L010</accession>
<feature type="transmembrane region" description="Helical" evidence="9">
    <location>
        <begin position="97"/>
        <end position="123"/>
    </location>
</feature>
<gene>
    <name evidence="11" type="ORF">SAMN05660235_01560</name>
</gene>
<comment type="subcellular location">
    <subcellularLocation>
        <location evidence="1">Cell membrane</location>
        <topology evidence="1">Multi-pass membrane protein</topology>
    </subcellularLocation>
</comment>
<dbReference type="Pfam" id="PF03553">
    <property type="entry name" value="Na_H_antiporter"/>
    <property type="match status" value="1"/>
</dbReference>
<keyword evidence="2" id="KW-0813">Transport</keyword>
<organism evidence="11 12">
    <name type="scientific">Sporolituus thermophilus DSM 23256</name>
    <dbReference type="NCBI Taxonomy" id="1123285"/>
    <lineage>
        <taxon>Bacteria</taxon>
        <taxon>Bacillati</taxon>
        <taxon>Bacillota</taxon>
        <taxon>Negativicutes</taxon>
        <taxon>Selenomonadales</taxon>
        <taxon>Sporomusaceae</taxon>
        <taxon>Sporolituus</taxon>
    </lineage>
</organism>
<dbReference type="STRING" id="1123285.SAMN05660235_01560"/>
<keyword evidence="5 9" id="KW-0812">Transmembrane</keyword>
<evidence type="ECO:0000256" key="2">
    <source>
        <dbReference type="ARBA" id="ARBA00022448"/>
    </source>
</evidence>
<sequence length="472" mass="50123">MEETGKKPSILMALAVFFVPVSIILYGTAVLKIGAILPLIIATVVACLFGKFFGYSWDELQTGMMESISRVMIAILILIVVGMLIGVWILSGTIPTIIYWGLQLIAPTSFLMTAFLICVIASTATGTSFGTMGTVGVALLGVGQALGYPLPMVVGAIVSGAYFGDKMSPVSDSTNITASVCEVELFPHIASMMWTTIPAAVVSALLYLLLGIQHSAATTTGAIPVILQALSSKFNLSLWTLLPPVLMIIFAYRKMPALPLLILCVAVGALEAWLLQGCGLKEITQSLMSGYASKTGVKQVDVLLSRGGINSVMGTIVLLTAGVAFGGVLEKTRTLEVLLQAIVTWARSTGRLILSVLLAGYIILLGTGSQMVSVIIPGRAFVPVFKNRGIHLRVLSRTCEDGGTIGCPLIPWSVHAFYILGVLGVSAYDFAPYAFLNWIVPLFSIFYGYTGFAIWRTDGTPLRQSPAAGLKA</sequence>
<feature type="transmembrane region" description="Helical" evidence="9">
    <location>
        <begin position="352"/>
        <end position="382"/>
    </location>
</feature>
<feature type="transmembrane region" description="Helical" evidence="9">
    <location>
        <begin position="71"/>
        <end position="91"/>
    </location>
</feature>
<feature type="transmembrane region" description="Helical" evidence="9">
    <location>
        <begin position="403"/>
        <end position="428"/>
    </location>
</feature>
<proteinExistence type="inferred from homology"/>
<evidence type="ECO:0000256" key="5">
    <source>
        <dbReference type="ARBA" id="ARBA00022692"/>
    </source>
</evidence>
<dbReference type="Proteomes" id="UP000243333">
    <property type="component" value="Unassembled WGS sequence"/>
</dbReference>
<dbReference type="OrthoDB" id="9762978at2"/>
<dbReference type="RefSeq" id="WP_093689671.1">
    <property type="nucleotide sequence ID" value="NZ_FNBU01000010.1"/>
</dbReference>
<keyword evidence="12" id="KW-1185">Reference proteome</keyword>
<dbReference type="InterPro" id="IPR004770">
    <property type="entry name" value="Na/H_antiport_NhaC"/>
</dbReference>
<keyword evidence="7 9" id="KW-0472">Membrane</keyword>
<keyword evidence="6 9" id="KW-1133">Transmembrane helix</keyword>
<dbReference type="AlphaFoldDB" id="A0A1G7L010"/>
<evidence type="ECO:0000256" key="4">
    <source>
        <dbReference type="ARBA" id="ARBA00022475"/>
    </source>
</evidence>